<dbReference type="SUPFAM" id="SSF51905">
    <property type="entry name" value="FAD/NAD(P)-binding domain"/>
    <property type="match status" value="1"/>
</dbReference>
<dbReference type="InterPro" id="IPR012132">
    <property type="entry name" value="GMC_OxRdtase"/>
</dbReference>
<feature type="domain" description="Glucose-methanol-choline oxidoreductase N-terminal" evidence="2">
    <location>
        <begin position="53"/>
        <end position="67"/>
    </location>
</feature>
<evidence type="ECO:0000313" key="5">
    <source>
        <dbReference type="Proteomes" id="UP000001555"/>
    </source>
</evidence>
<proteinExistence type="inferred from homology"/>
<dbReference type="HOGENOM" id="CLU_1187550_0_0_1"/>
<dbReference type="Gene3D" id="3.30.560.10">
    <property type="entry name" value="Glucose Oxidase, domain 3"/>
    <property type="match status" value="1"/>
</dbReference>
<dbReference type="AlphaFoldDB" id="B7PBP2"/>
<protein>
    <submittedName>
        <fullName evidence="3 4">Glucose-methanol-choline (GMC) oxidoreductase, putative</fullName>
    </submittedName>
</protein>
<dbReference type="PROSITE" id="PS00624">
    <property type="entry name" value="GMC_OXRED_2"/>
    <property type="match status" value="1"/>
</dbReference>
<dbReference type="SUPFAM" id="SSF54373">
    <property type="entry name" value="FAD-linked reductases, C-terminal domain"/>
    <property type="match status" value="1"/>
</dbReference>
<dbReference type="VEuPathDB" id="VectorBase:ISCP_033154"/>
<evidence type="ECO:0000313" key="3">
    <source>
        <dbReference type="EMBL" id="EEC04014.1"/>
    </source>
</evidence>
<sequence length="234" mass="25868">MKVHALPSHELSGRLFVSQVLFDGVTAVGVEMVTSEHQTHLVTAKRDVILSAGAIGSPHLLMLSGVGPKDELARLSIPVVSEVEWVGKNLQDQVAVPMYFNMRAPISINEYKVKSVRQLWNYLWGEGLLASSGVEAALRTEGHDRASEALFMLINIGSVNEDIFLKVSNQYLEDFRASYPDTKNTSKEGFVMLVSCLHPKSTGHVTLSTNRVADPPRIDPKYFTHPHDLECTVN</sequence>
<dbReference type="PANTHER" id="PTHR11552">
    <property type="entry name" value="GLUCOSE-METHANOL-CHOLINE GMC OXIDOREDUCTASE"/>
    <property type="match status" value="1"/>
</dbReference>
<dbReference type="GO" id="GO:0050660">
    <property type="term" value="F:flavin adenine dinucleotide binding"/>
    <property type="evidence" value="ECO:0007669"/>
    <property type="project" value="InterPro"/>
</dbReference>
<organism evidence="3">
    <name type="scientific">Ixodes scapularis</name>
    <name type="common">Black-legged tick</name>
    <name type="synonym">Deer tick</name>
    <dbReference type="NCBI Taxonomy" id="6945"/>
    <lineage>
        <taxon>Eukaryota</taxon>
        <taxon>Metazoa</taxon>
        <taxon>Ecdysozoa</taxon>
        <taxon>Arthropoda</taxon>
        <taxon>Chelicerata</taxon>
        <taxon>Arachnida</taxon>
        <taxon>Acari</taxon>
        <taxon>Parasitiformes</taxon>
        <taxon>Ixodida</taxon>
        <taxon>Ixodoidea</taxon>
        <taxon>Ixodidae</taxon>
        <taxon>Ixodinae</taxon>
        <taxon>Ixodes</taxon>
    </lineage>
</organism>
<dbReference type="GO" id="GO:0016614">
    <property type="term" value="F:oxidoreductase activity, acting on CH-OH group of donors"/>
    <property type="evidence" value="ECO:0007669"/>
    <property type="project" value="InterPro"/>
</dbReference>
<dbReference type="VEuPathDB" id="VectorBase:ISCW024135"/>
<dbReference type="PaxDb" id="6945-B7PBP2"/>
<dbReference type="InterPro" id="IPR036188">
    <property type="entry name" value="FAD/NAD-bd_sf"/>
</dbReference>
<gene>
    <name evidence="3" type="ORF">IscW_ISCW024135</name>
</gene>
<accession>B7PBP2</accession>
<dbReference type="PANTHER" id="PTHR11552:SF188">
    <property type="entry name" value="NEITHER INACTIVATION NOR AFTERPOTENTIAL PROTEIN G"/>
    <property type="match status" value="1"/>
</dbReference>
<comment type="similarity">
    <text evidence="1">Belongs to the GMC oxidoreductase family.</text>
</comment>
<dbReference type="EnsemblMetazoa" id="ISCW024135-RA">
    <property type="protein sequence ID" value="ISCW024135-PA"/>
    <property type="gene ID" value="ISCW024135"/>
</dbReference>
<evidence type="ECO:0000313" key="4">
    <source>
        <dbReference type="EnsemblMetazoa" id="ISCW024135-PA"/>
    </source>
</evidence>
<feature type="non-terminal residue" evidence="3">
    <location>
        <position position="234"/>
    </location>
</feature>
<dbReference type="Pfam" id="PF00732">
    <property type="entry name" value="GMC_oxred_N"/>
    <property type="match status" value="1"/>
</dbReference>
<evidence type="ECO:0000256" key="1">
    <source>
        <dbReference type="ARBA" id="ARBA00010790"/>
    </source>
</evidence>
<dbReference type="STRING" id="6945.B7PBP2"/>
<dbReference type="VEuPathDB" id="VectorBase:ISCI024135"/>
<dbReference type="Gene3D" id="3.50.50.60">
    <property type="entry name" value="FAD/NAD(P)-binding domain"/>
    <property type="match status" value="1"/>
</dbReference>
<dbReference type="InterPro" id="IPR000172">
    <property type="entry name" value="GMC_OxRdtase_N"/>
</dbReference>
<reference evidence="3 5" key="1">
    <citation type="submission" date="2008-03" db="EMBL/GenBank/DDBJ databases">
        <title>Annotation of Ixodes scapularis.</title>
        <authorList>
            <consortium name="Ixodes scapularis Genome Project Consortium"/>
            <person name="Caler E."/>
            <person name="Hannick L.I."/>
            <person name="Bidwell S."/>
            <person name="Joardar V."/>
            <person name="Thiagarajan M."/>
            <person name="Amedeo P."/>
            <person name="Galinsky K.J."/>
            <person name="Schobel S."/>
            <person name="Inman J."/>
            <person name="Hostetler J."/>
            <person name="Miller J."/>
            <person name="Hammond M."/>
            <person name="Megy K."/>
            <person name="Lawson D."/>
            <person name="Kodira C."/>
            <person name="Sutton G."/>
            <person name="Meyer J."/>
            <person name="Hill C.A."/>
            <person name="Birren B."/>
            <person name="Nene V."/>
            <person name="Collins F."/>
            <person name="Alarcon-Chaidez F."/>
            <person name="Wikel S."/>
            <person name="Strausberg R."/>
        </authorList>
    </citation>
    <scope>NUCLEOTIDE SEQUENCE [LARGE SCALE GENOMIC DNA]</scope>
    <source>
        <strain evidence="5">Wikel</strain>
        <strain evidence="3">Wikel colony</strain>
    </source>
</reference>
<evidence type="ECO:0000259" key="2">
    <source>
        <dbReference type="PROSITE" id="PS00624"/>
    </source>
</evidence>
<keyword evidence="5" id="KW-1185">Reference proteome</keyword>
<name>B7PBP2_IXOSC</name>
<dbReference type="OrthoDB" id="269227at2759"/>
<reference evidence="4" key="2">
    <citation type="submission" date="2020-05" db="UniProtKB">
        <authorList>
            <consortium name="EnsemblMetazoa"/>
        </authorList>
    </citation>
    <scope>IDENTIFICATION</scope>
    <source>
        <strain evidence="4">wikel</strain>
    </source>
</reference>
<dbReference type="Proteomes" id="UP000001555">
    <property type="component" value="Unassembled WGS sequence"/>
</dbReference>
<dbReference type="EMBL" id="DS677871">
    <property type="protein sequence ID" value="EEC04014.1"/>
    <property type="molecule type" value="Genomic_DNA"/>
</dbReference>
<dbReference type="EMBL" id="ABJB011041709">
    <property type="status" value="NOT_ANNOTATED_CDS"/>
    <property type="molecule type" value="Genomic_DNA"/>
</dbReference>